<evidence type="ECO:0000313" key="2">
    <source>
        <dbReference type="Proteomes" id="UP000674938"/>
    </source>
</evidence>
<dbReference type="InterPro" id="IPR050155">
    <property type="entry name" value="HAD-like_hydrolase_sf"/>
</dbReference>
<dbReference type="SFLD" id="SFLDS00003">
    <property type="entry name" value="Haloacid_Dehalogenase"/>
    <property type="match status" value="1"/>
</dbReference>
<dbReference type="InterPro" id="IPR023198">
    <property type="entry name" value="PGP-like_dom2"/>
</dbReference>
<dbReference type="PRINTS" id="PR00413">
    <property type="entry name" value="HADHALOGNASE"/>
</dbReference>
<dbReference type="Gene3D" id="1.10.150.240">
    <property type="entry name" value="Putative phosphatase, domain 2"/>
    <property type="match status" value="1"/>
</dbReference>
<dbReference type="FunFam" id="3.40.50.1000:FF:000022">
    <property type="entry name" value="Phosphoglycolate phosphatase"/>
    <property type="match status" value="1"/>
</dbReference>
<dbReference type="InterPro" id="IPR006439">
    <property type="entry name" value="HAD-SF_hydro_IA"/>
</dbReference>
<dbReference type="NCBIfam" id="TIGR01549">
    <property type="entry name" value="HAD-SF-IA-v1"/>
    <property type="match status" value="1"/>
</dbReference>
<dbReference type="GO" id="GO:0005829">
    <property type="term" value="C:cytosol"/>
    <property type="evidence" value="ECO:0007669"/>
    <property type="project" value="TreeGrafter"/>
</dbReference>
<name>A0A940PHR0_9ENTE</name>
<dbReference type="NCBIfam" id="NF009804">
    <property type="entry name" value="PRK13288.1"/>
    <property type="match status" value="1"/>
</dbReference>
<dbReference type="NCBIfam" id="TIGR01509">
    <property type="entry name" value="HAD-SF-IA-v3"/>
    <property type="match status" value="1"/>
</dbReference>
<dbReference type="AlphaFoldDB" id="A0A940PHR0"/>
<gene>
    <name evidence="1" type="primary">ppaX</name>
    <name evidence="1" type="ORF">I6N95_24360</name>
</gene>
<dbReference type="Pfam" id="PF13419">
    <property type="entry name" value="HAD_2"/>
    <property type="match status" value="1"/>
</dbReference>
<dbReference type="EMBL" id="JAEEGA010000023">
    <property type="protein sequence ID" value="MBP1044148.1"/>
    <property type="molecule type" value="Genomic_DNA"/>
</dbReference>
<dbReference type="GO" id="GO:0004427">
    <property type="term" value="F:inorganic diphosphate phosphatase activity"/>
    <property type="evidence" value="ECO:0007669"/>
    <property type="project" value="UniProtKB-EC"/>
</dbReference>
<dbReference type="Proteomes" id="UP000674938">
    <property type="component" value="Unassembled WGS sequence"/>
</dbReference>
<dbReference type="RefSeq" id="WP_209532383.1">
    <property type="nucleotide sequence ID" value="NZ_JAEEGA010000023.1"/>
</dbReference>
<dbReference type="PANTHER" id="PTHR43434:SF26">
    <property type="entry name" value="PYROPHOSPHATASE PPAX"/>
    <property type="match status" value="1"/>
</dbReference>
<comment type="caution">
    <text evidence="1">The sequence shown here is derived from an EMBL/GenBank/DDBJ whole genome shotgun (WGS) entry which is preliminary data.</text>
</comment>
<dbReference type="GO" id="GO:0006281">
    <property type="term" value="P:DNA repair"/>
    <property type="evidence" value="ECO:0007669"/>
    <property type="project" value="TreeGrafter"/>
</dbReference>
<proteinExistence type="predicted"/>
<protein>
    <submittedName>
        <fullName evidence="1">Pyrophosphatase PpaX</fullName>
        <ecNumber evidence="1">3.6.1.1</ecNumber>
    </submittedName>
</protein>
<dbReference type="GO" id="GO:0008967">
    <property type="term" value="F:phosphoglycolate phosphatase activity"/>
    <property type="evidence" value="ECO:0007669"/>
    <property type="project" value="TreeGrafter"/>
</dbReference>
<sequence length="216" mass="24343">MLTTVLFDFDGTLADTNHLISESYLHVLNKYFPGEYDTEGVRHFNGPPLEEVFGNLLPEKADQMVREYREYNHAQHDALIQTFPDVNQSLRRLKAAGLNLAVVSTKYNAVLLKGLDLLEMTPYFHEVIGGNDYQKVKPDPEPLQVAMSRLGVKPEECLMVGDNWHDIQAGHNAGMESVFVSWSQKTTAEMAPYQPDKIVDSMVDLTEWILSKTGGN</sequence>
<evidence type="ECO:0000313" key="1">
    <source>
        <dbReference type="EMBL" id="MBP1044148.1"/>
    </source>
</evidence>
<keyword evidence="2" id="KW-1185">Reference proteome</keyword>
<dbReference type="Gene3D" id="3.40.50.1000">
    <property type="entry name" value="HAD superfamily/HAD-like"/>
    <property type="match status" value="1"/>
</dbReference>
<dbReference type="EC" id="3.6.1.1" evidence="1"/>
<dbReference type="SFLD" id="SFLDG01129">
    <property type="entry name" value="C1.5:_HAD__Beta-PGM__Phosphata"/>
    <property type="match status" value="1"/>
</dbReference>
<dbReference type="SUPFAM" id="SSF56784">
    <property type="entry name" value="HAD-like"/>
    <property type="match status" value="1"/>
</dbReference>
<dbReference type="InterPro" id="IPR023214">
    <property type="entry name" value="HAD_sf"/>
</dbReference>
<dbReference type="SFLD" id="SFLDG01135">
    <property type="entry name" value="C1.5.6:_HAD__Beta-PGM__Phospha"/>
    <property type="match status" value="1"/>
</dbReference>
<dbReference type="InterPro" id="IPR041492">
    <property type="entry name" value="HAD_2"/>
</dbReference>
<organism evidence="1 2">
    <name type="scientific">Vagococcus allomyrinae</name>
    <dbReference type="NCBI Taxonomy" id="2794353"/>
    <lineage>
        <taxon>Bacteria</taxon>
        <taxon>Bacillati</taxon>
        <taxon>Bacillota</taxon>
        <taxon>Bacilli</taxon>
        <taxon>Lactobacillales</taxon>
        <taxon>Enterococcaceae</taxon>
        <taxon>Vagococcus</taxon>
    </lineage>
</organism>
<reference evidence="1" key="1">
    <citation type="submission" date="2020-12" db="EMBL/GenBank/DDBJ databases">
        <title>Vagococcus allomyrinae sp. nov. and Enterococcus lavae sp. nov., isolated from the larvae of Allomyrina dichotoma.</title>
        <authorList>
            <person name="Lee S.D."/>
        </authorList>
    </citation>
    <scope>NUCLEOTIDE SEQUENCE</scope>
    <source>
        <strain evidence="1">BWB3-3</strain>
    </source>
</reference>
<dbReference type="PANTHER" id="PTHR43434">
    <property type="entry name" value="PHOSPHOGLYCOLATE PHOSPHATASE"/>
    <property type="match status" value="1"/>
</dbReference>
<dbReference type="InterPro" id="IPR036412">
    <property type="entry name" value="HAD-like_sf"/>
</dbReference>
<accession>A0A940PHR0</accession>
<keyword evidence="1" id="KW-0378">Hydrolase</keyword>